<dbReference type="InterPro" id="IPR057336">
    <property type="entry name" value="GerAC_N"/>
</dbReference>
<keyword evidence="5" id="KW-0472">Membrane</keyword>
<dbReference type="PANTHER" id="PTHR35789">
    <property type="entry name" value="SPORE GERMINATION PROTEIN B3"/>
    <property type="match status" value="1"/>
</dbReference>
<dbReference type="NCBIfam" id="TIGR02887">
    <property type="entry name" value="spore_ger_x_C"/>
    <property type="match status" value="1"/>
</dbReference>
<evidence type="ECO:0000313" key="10">
    <source>
        <dbReference type="EMBL" id="OMD44110.1"/>
    </source>
</evidence>
<dbReference type="Proteomes" id="UP000187439">
    <property type="component" value="Unassembled WGS sequence"/>
</dbReference>
<dbReference type="InterPro" id="IPR008844">
    <property type="entry name" value="Spore_GerAC-like"/>
</dbReference>
<name>A0A1R0Y9S2_9BACL</name>
<keyword evidence="6" id="KW-0564">Palmitate</keyword>
<feature type="domain" description="Spore germination protein N-terminal" evidence="9">
    <location>
        <begin position="24"/>
        <end position="195"/>
    </location>
</feature>
<dbReference type="AlphaFoldDB" id="A0A1R0Y9S2"/>
<evidence type="ECO:0000256" key="3">
    <source>
        <dbReference type="ARBA" id="ARBA00022544"/>
    </source>
</evidence>
<dbReference type="Gene3D" id="3.30.300.210">
    <property type="entry name" value="Nutrient germinant receptor protein C, domain 3"/>
    <property type="match status" value="1"/>
</dbReference>
<dbReference type="Gene3D" id="6.20.190.10">
    <property type="entry name" value="Nutrient germinant receptor protein C, domain 1"/>
    <property type="match status" value="1"/>
</dbReference>
<evidence type="ECO:0000256" key="7">
    <source>
        <dbReference type="ARBA" id="ARBA00023288"/>
    </source>
</evidence>
<dbReference type="GO" id="GO:0009847">
    <property type="term" value="P:spore germination"/>
    <property type="evidence" value="ECO:0007669"/>
    <property type="project" value="InterPro"/>
</dbReference>
<evidence type="ECO:0000256" key="5">
    <source>
        <dbReference type="ARBA" id="ARBA00023136"/>
    </source>
</evidence>
<reference evidence="10 11" key="1">
    <citation type="submission" date="2016-10" db="EMBL/GenBank/DDBJ databases">
        <title>Paenibacillus species isolates.</title>
        <authorList>
            <person name="Beno S.M."/>
        </authorList>
    </citation>
    <scope>NUCLEOTIDE SEQUENCE [LARGE SCALE GENOMIC DNA]</scope>
    <source>
        <strain evidence="10 11">FSL H7-0710</strain>
    </source>
</reference>
<organism evidence="10 11">
    <name type="scientific">Paenibacillus odorifer</name>
    <dbReference type="NCBI Taxonomy" id="189426"/>
    <lineage>
        <taxon>Bacteria</taxon>
        <taxon>Bacillati</taxon>
        <taxon>Bacillota</taxon>
        <taxon>Bacilli</taxon>
        <taxon>Bacillales</taxon>
        <taxon>Paenibacillaceae</taxon>
        <taxon>Paenibacillus</taxon>
    </lineage>
</organism>
<dbReference type="Pfam" id="PF05504">
    <property type="entry name" value="Spore_GerAC"/>
    <property type="match status" value="1"/>
</dbReference>
<dbReference type="GO" id="GO:0016020">
    <property type="term" value="C:membrane"/>
    <property type="evidence" value="ECO:0007669"/>
    <property type="project" value="UniProtKB-SubCell"/>
</dbReference>
<evidence type="ECO:0000256" key="1">
    <source>
        <dbReference type="ARBA" id="ARBA00004635"/>
    </source>
</evidence>
<evidence type="ECO:0000259" key="8">
    <source>
        <dbReference type="Pfam" id="PF05504"/>
    </source>
</evidence>
<dbReference type="PANTHER" id="PTHR35789:SF1">
    <property type="entry name" value="SPORE GERMINATION PROTEIN B3"/>
    <property type="match status" value="1"/>
</dbReference>
<dbReference type="PROSITE" id="PS51257">
    <property type="entry name" value="PROKAR_LIPOPROTEIN"/>
    <property type="match status" value="1"/>
</dbReference>
<comment type="subcellular location">
    <subcellularLocation>
        <location evidence="1">Membrane</location>
        <topology evidence="1">Lipid-anchor</topology>
    </subcellularLocation>
</comment>
<keyword evidence="4" id="KW-0732">Signal</keyword>
<evidence type="ECO:0000256" key="4">
    <source>
        <dbReference type="ARBA" id="ARBA00022729"/>
    </source>
</evidence>
<gene>
    <name evidence="10" type="ORF">BSK52_00790</name>
</gene>
<comment type="similarity">
    <text evidence="2">Belongs to the GerABKC lipoprotein family.</text>
</comment>
<dbReference type="RefSeq" id="WP_076116414.1">
    <property type="nucleotide sequence ID" value="NZ_MPTC01000001.1"/>
</dbReference>
<sequence>MKRKSLLICVLILMQIFLTSCWSRQELNKIAIAVGLGFDKQGDQYQVSAQVVLPSQIAGSKGGVAQAPVNLYKATGRTITEALRKITTRSPRQIYISHLRILVLGEDLAKEGISDVLDSLSRDTETRNDYFIVVAKNAKAEDALKVLTNLEKIPAVRLFSSLETSRKTWAPTSTVTLGTLITELVTRGKNPVLTGLVIEGSVAVGESLKNVESIDSPTQLNYSGLAVFKDDKLIGWLNPEESKVYNYLTNQVKETLAVRKCPHGKMASYKVFDAHAKVKGSMRNGKPEISIQQHMEADLTEVQCKDLDLTNPKTITELEQSINKEVSEQFESTIKKVQKEYKSDIFGFGEAIYRSNPQAWKKLRNNWDQTFVDMPVNIEMDCKIVLLGKVTNSFLQEMKTNK</sequence>
<dbReference type="OrthoDB" id="9816067at2"/>
<dbReference type="InterPro" id="IPR038501">
    <property type="entry name" value="Spore_GerAC_C_sf"/>
</dbReference>
<dbReference type="Pfam" id="PF25198">
    <property type="entry name" value="Spore_GerAC_N"/>
    <property type="match status" value="1"/>
</dbReference>
<protein>
    <submittedName>
        <fullName evidence="10">Spore gernimation protein GerC</fullName>
    </submittedName>
</protein>
<evidence type="ECO:0000256" key="2">
    <source>
        <dbReference type="ARBA" id="ARBA00007886"/>
    </source>
</evidence>
<keyword evidence="7" id="KW-0449">Lipoprotein</keyword>
<keyword evidence="3" id="KW-0309">Germination</keyword>
<dbReference type="InterPro" id="IPR046953">
    <property type="entry name" value="Spore_GerAC-like_C"/>
</dbReference>
<comment type="caution">
    <text evidence="10">The sequence shown here is derived from an EMBL/GenBank/DDBJ whole genome shotgun (WGS) entry which is preliminary data.</text>
</comment>
<evidence type="ECO:0000313" key="11">
    <source>
        <dbReference type="Proteomes" id="UP000187439"/>
    </source>
</evidence>
<feature type="domain" description="Spore germination GerAC-like C-terminal" evidence="8">
    <location>
        <begin position="223"/>
        <end position="385"/>
    </location>
</feature>
<evidence type="ECO:0000256" key="6">
    <source>
        <dbReference type="ARBA" id="ARBA00023139"/>
    </source>
</evidence>
<evidence type="ECO:0000259" key="9">
    <source>
        <dbReference type="Pfam" id="PF25198"/>
    </source>
</evidence>
<accession>A0A1R0Y9S2</accession>
<proteinExistence type="inferred from homology"/>
<dbReference type="EMBL" id="MPTC01000001">
    <property type="protein sequence ID" value="OMD44110.1"/>
    <property type="molecule type" value="Genomic_DNA"/>
</dbReference>